<feature type="region of interest" description="Disordered" evidence="1">
    <location>
        <begin position="1"/>
        <end position="29"/>
    </location>
</feature>
<evidence type="ECO:0000313" key="2">
    <source>
        <dbReference type="EMBL" id="GAB47108.1"/>
    </source>
</evidence>
<feature type="compositionally biased region" description="Low complexity" evidence="1">
    <location>
        <begin position="1"/>
        <end position="20"/>
    </location>
</feature>
<name>H5UN00_9MICO</name>
<dbReference type="AlphaFoldDB" id="H5UN00"/>
<dbReference type="Proteomes" id="UP000004367">
    <property type="component" value="Unassembled WGS sequence"/>
</dbReference>
<accession>H5UN00</accession>
<reference evidence="2 3" key="1">
    <citation type="submission" date="2012-02" db="EMBL/GenBank/DDBJ databases">
        <title>Whole genome shotgun sequence of Mobilicoccus pelagius NBRC 104925.</title>
        <authorList>
            <person name="Yoshida Y."/>
            <person name="Hosoyama A."/>
            <person name="Tsuchikane K."/>
            <person name="Katsumata H."/>
            <person name="Yamazaki S."/>
            <person name="Fujita N."/>
        </authorList>
    </citation>
    <scope>NUCLEOTIDE SEQUENCE [LARGE SCALE GENOMIC DNA]</scope>
    <source>
        <strain evidence="2 3">NBRC 104925</strain>
    </source>
</reference>
<dbReference type="eggNOG" id="ENOG5031QWE">
    <property type="taxonomic scope" value="Bacteria"/>
</dbReference>
<evidence type="ECO:0000256" key="1">
    <source>
        <dbReference type="SAM" id="MobiDB-lite"/>
    </source>
</evidence>
<organism evidence="2 3">
    <name type="scientific">Mobilicoccus pelagius NBRC 104925</name>
    <dbReference type="NCBI Taxonomy" id="1089455"/>
    <lineage>
        <taxon>Bacteria</taxon>
        <taxon>Bacillati</taxon>
        <taxon>Actinomycetota</taxon>
        <taxon>Actinomycetes</taxon>
        <taxon>Micrococcales</taxon>
        <taxon>Dermatophilaceae</taxon>
        <taxon>Mobilicoccus</taxon>
    </lineage>
</organism>
<keyword evidence="3" id="KW-1185">Reference proteome</keyword>
<protein>
    <submittedName>
        <fullName evidence="2">Uncharacterized protein</fullName>
    </submittedName>
</protein>
<dbReference type="STRING" id="1089455.MOPEL_003_01330"/>
<gene>
    <name evidence="2" type="ORF">MOPEL_003_01330</name>
</gene>
<sequence>MMTAQPASASPHSAPPDATARSSTTPSPEIDMSYRPIALAAALASLVAPAAALPAEAAAPTCTGRVVARTDVDGDARRDTVSVTQVGFDEFQPRFRLCARTATGKVSNALDTADFPLAGFAPYYGAAGLDGVRGNEIVLRAGFGAHSQHFHVYTWRNGRLVRQNAPDTRRPDWYTDWAASVIKGYRFHTSRGVRYVVATYGMKDPSAPTFRVRQTTFRWSKGGWVRGTTRTVTIRDNSKTADAVYGWHGVSLPQD</sequence>
<dbReference type="EMBL" id="BAFE01000003">
    <property type="protein sequence ID" value="GAB47108.1"/>
    <property type="molecule type" value="Genomic_DNA"/>
</dbReference>
<comment type="caution">
    <text evidence="2">The sequence shown here is derived from an EMBL/GenBank/DDBJ whole genome shotgun (WGS) entry which is preliminary data.</text>
</comment>
<evidence type="ECO:0000313" key="3">
    <source>
        <dbReference type="Proteomes" id="UP000004367"/>
    </source>
</evidence>
<proteinExistence type="predicted"/>